<dbReference type="PROSITE" id="PS50404">
    <property type="entry name" value="GST_NTER"/>
    <property type="match status" value="1"/>
</dbReference>
<dbReference type="PANTHER" id="PTHR11571">
    <property type="entry name" value="GLUTATHIONE S-TRANSFERASE"/>
    <property type="match status" value="1"/>
</dbReference>
<dbReference type="GO" id="GO:0004364">
    <property type="term" value="F:glutathione transferase activity"/>
    <property type="evidence" value="ECO:0007669"/>
    <property type="project" value="TreeGrafter"/>
</dbReference>
<dbReference type="Proteomes" id="UP000076078">
    <property type="component" value="Unassembled WGS sequence"/>
</dbReference>
<dbReference type="Pfam" id="PF14497">
    <property type="entry name" value="GST_C_3"/>
    <property type="match status" value="1"/>
</dbReference>
<dbReference type="AlphaFoldDB" id="A0A151ZJN9"/>
<dbReference type="SFLD" id="SFLDS00019">
    <property type="entry name" value="Glutathione_Transferase_(cytos"/>
    <property type="match status" value="1"/>
</dbReference>
<dbReference type="InterPro" id="IPR004045">
    <property type="entry name" value="Glutathione_S-Trfase_N"/>
</dbReference>
<accession>A0A151ZJN9</accession>
<dbReference type="Pfam" id="PF02798">
    <property type="entry name" value="GST_N"/>
    <property type="match status" value="1"/>
</dbReference>
<dbReference type="InterPro" id="IPR036249">
    <property type="entry name" value="Thioredoxin-like_sf"/>
</dbReference>
<sequence length="197" mass="22646">MSTKPVLTYFGVRARGEFIRVLNHYLGVDFEDVRVATIDDTLRSKTTFGQLPIYQDGQFLLSQTGAIARYIAEKHNFLGKTPVERARVNESIDSAFDIMSAFSRSRAIPEEAEKFKSQVIPRFLNSYEKLLTVNKHIAGGDDYTLADIFVFNIVDYIETLGHSEIVKPYVKVQEHLTYFRAHPKLSKYLKERPESKF</sequence>
<dbReference type="SFLD" id="SFLDG00363">
    <property type="entry name" value="AMPS_(cytGST):_Alpha-__Mu-__Pi"/>
    <property type="match status" value="1"/>
</dbReference>
<evidence type="ECO:0000313" key="3">
    <source>
        <dbReference type="EMBL" id="KYQ94193.1"/>
    </source>
</evidence>
<feature type="domain" description="GST C-terminal" evidence="2">
    <location>
        <begin position="81"/>
        <end position="197"/>
    </location>
</feature>
<dbReference type="EMBL" id="LODT01000022">
    <property type="protein sequence ID" value="KYQ94193.1"/>
    <property type="molecule type" value="Genomic_DNA"/>
</dbReference>
<reference evidence="3 4" key="1">
    <citation type="submission" date="2015-12" db="EMBL/GenBank/DDBJ databases">
        <title>Dictyostelia acquired genes for synthesis and detection of signals that induce cell-type specialization by lateral gene transfer from prokaryotes.</title>
        <authorList>
            <person name="Gloeckner G."/>
            <person name="Schaap P."/>
        </authorList>
    </citation>
    <scope>NUCLEOTIDE SEQUENCE [LARGE SCALE GENOMIC DNA]</scope>
    <source>
        <strain evidence="3 4">TK</strain>
    </source>
</reference>
<evidence type="ECO:0000313" key="4">
    <source>
        <dbReference type="Proteomes" id="UP000076078"/>
    </source>
</evidence>
<organism evidence="3 4">
    <name type="scientific">Tieghemostelium lacteum</name>
    <name type="common">Slime mold</name>
    <name type="synonym">Dictyostelium lacteum</name>
    <dbReference type="NCBI Taxonomy" id="361077"/>
    <lineage>
        <taxon>Eukaryota</taxon>
        <taxon>Amoebozoa</taxon>
        <taxon>Evosea</taxon>
        <taxon>Eumycetozoa</taxon>
        <taxon>Dictyostelia</taxon>
        <taxon>Dictyosteliales</taxon>
        <taxon>Raperosteliaceae</taxon>
        <taxon>Tieghemostelium</taxon>
    </lineage>
</organism>
<dbReference type="Gene3D" id="1.20.1050.130">
    <property type="match status" value="1"/>
</dbReference>
<evidence type="ECO:0000259" key="1">
    <source>
        <dbReference type="PROSITE" id="PS50404"/>
    </source>
</evidence>
<dbReference type="InterPro" id="IPR004046">
    <property type="entry name" value="GST_C"/>
</dbReference>
<dbReference type="OMA" id="FETILMA"/>
<dbReference type="STRING" id="361077.A0A151ZJN9"/>
<dbReference type="SFLD" id="SFLDG01205">
    <property type="entry name" value="AMPS.1"/>
    <property type="match status" value="1"/>
</dbReference>
<dbReference type="FunCoup" id="A0A151ZJN9">
    <property type="interactions" value="62"/>
</dbReference>
<feature type="domain" description="GST N-terminal" evidence="1">
    <location>
        <begin position="3"/>
        <end position="79"/>
    </location>
</feature>
<dbReference type="InterPro" id="IPR040079">
    <property type="entry name" value="Glutathione_S-Trfase"/>
</dbReference>
<name>A0A151ZJN9_TIELA</name>
<comment type="caution">
    <text evidence="3">The sequence shown here is derived from an EMBL/GenBank/DDBJ whole genome shotgun (WGS) entry which is preliminary data.</text>
</comment>
<dbReference type="InterPro" id="IPR050213">
    <property type="entry name" value="GST_superfamily"/>
</dbReference>
<dbReference type="CDD" id="cd03039">
    <property type="entry name" value="GST_N_Sigma_like"/>
    <property type="match status" value="1"/>
</dbReference>
<evidence type="ECO:0000259" key="2">
    <source>
        <dbReference type="PROSITE" id="PS50405"/>
    </source>
</evidence>
<dbReference type="InParanoid" id="A0A151ZJN9"/>
<dbReference type="CDD" id="cd03192">
    <property type="entry name" value="GST_C_Sigma_like"/>
    <property type="match status" value="1"/>
</dbReference>
<dbReference type="OrthoDB" id="16788at2759"/>
<keyword evidence="4" id="KW-1185">Reference proteome</keyword>
<gene>
    <name evidence="3" type="ORF">DLAC_04486</name>
</gene>
<dbReference type="SUPFAM" id="SSF47616">
    <property type="entry name" value="GST C-terminal domain-like"/>
    <property type="match status" value="1"/>
</dbReference>
<keyword evidence="3" id="KW-0808">Transferase</keyword>
<dbReference type="PANTHER" id="PTHR11571:SF150">
    <property type="entry name" value="GLUTATHIONE S-TRANSFERASE"/>
    <property type="match status" value="1"/>
</dbReference>
<dbReference type="InterPro" id="IPR010987">
    <property type="entry name" value="Glutathione-S-Trfase_C-like"/>
</dbReference>
<dbReference type="PROSITE" id="PS50405">
    <property type="entry name" value="GST_CTER"/>
    <property type="match status" value="1"/>
</dbReference>
<dbReference type="InterPro" id="IPR036282">
    <property type="entry name" value="Glutathione-S-Trfase_C_sf"/>
</dbReference>
<proteinExistence type="predicted"/>
<protein>
    <submittedName>
        <fullName evidence="3">Putative glutathione S-transferase</fullName>
    </submittedName>
</protein>
<dbReference type="GO" id="GO:0006749">
    <property type="term" value="P:glutathione metabolic process"/>
    <property type="evidence" value="ECO:0007669"/>
    <property type="project" value="TreeGrafter"/>
</dbReference>
<dbReference type="SUPFAM" id="SSF52833">
    <property type="entry name" value="Thioredoxin-like"/>
    <property type="match status" value="1"/>
</dbReference>